<dbReference type="GeneID" id="20354139"/>
<dbReference type="Pfam" id="PF00271">
    <property type="entry name" value="Helicase_C"/>
    <property type="match status" value="1"/>
</dbReference>
<feature type="domain" description="Helicase C-terminal" evidence="10">
    <location>
        <begin position="385"/>
        <end position="531"/>
    </location>
</feature>
<reference evidence="13" key="1">
    <citation type="submission" date="2010-07" db="EMBL/GenBank/DDBJ databases">
        <title>The genome sequence of Gaeumannomyces graminis var. tritici strain R3-111a-1.</title>
        <authorList>
            <consortium name="The Broad Institute Genome Sequencing Platform"/>
            <person name="Ma L.-J."/>
            <person name="Dead R."/>
            <person name="Young S."/>
            <person name="Zeng Q."/>
            <person name="Koehrsen M."/>
            <person name="Alvarado L."/>
            <person name="Berlin A."/>
            <person name="Chapman S.B."/>
            <person name="Chen Z."/>
            <person name="Freedman E."/>
            <person name="Gellesch M."/>
            <person name="Goldberg J."/>
            <person name="Griggs A."/>
            <person name="Gujja S."/>
            <person name="Heilman E.R."/>
            <person name="Heiman D."/>
            <person name="Hepburn T."/>
            <person name="Howarth C."/>
            <person name="Jen D."/>
            <person name="Larson L."/>
            <person name="Mehta T."/>
            <person name="Neiman D."/>
            <person name="Pearson M."/>
            <person name="Roberts A."/>
            <person name="Saif S."/>
            <person name="Shea T."/>
            <person name="Shenoy N."/>
            <person name="Sisk P."/>
            <person name="Stolte C."/>
            <person name="Sykes S."/>
            <person name="Walk T."/>
            <person name="White J."/>
            <person name="Yandava C."/>
            <person name="Haas B."/>
            <person name="Nusbaum C."/>
            <person name="Birren B."/>
        </authorList>
    </citation>
    <scope>NUCLEOTIDE SEQUENCE [LARGE SCALE GENOMIC DNA]</scope>
    <source>
        <strain evidence="13">R3-111a-1</strain>
    </source>
</reference>
<comment type="similarity">
    <text evidence="1">Belongs to the helicase family. RecQ subfamily.</text>
</comment>
<keyword evidence="4" id="KW-0347">Helicase</keyword>
<dbReference type="VEuPathDB" id="FungiDB:GGTG_13681"/>
<dbReference type="GO" id="GO:0016787">
    <property type="term" value="F:hydrolase activity"/>
    <property type="evidence" value="ECO:0007669"/>
    <property type="project" value="UniProtKB-KW"/>
</dbReference>
<keyword evidence="2" id="KW-0547">Nucleotide-binding</keyword>
<dbReference type="GO" id="GO:0005634">
    <property type="term" value="C:nucleus"/>
    <property type="evidence" value="ECO:0007669"/>
    <property type="project" value="TreeGrafter"/>
</dbReference>
<evidence type="ECO:0000313" key="12">
    <source>
        <dbReference type="EnsemblFungi" id="EJT68751"/>
    </source>
</evidence>
<evidence type="ECO:0000256" key="5">
    <source>
        <dbReference type="ARBA" id="ARBA00022840"/>
    </source>
</evidence>
<dbReference type="GO" id="GO:0043138">
    <property type="term" value="F:3'-5' DNA helicase activity"/>
    <property type="evidence" value="ECO:0007669"/>
    <property type="project" value="UniProtKB-EC"/>
</dbReference>
<dbReference type="PROSITE" id="PS51194">
    <property type="entry name" value="HELICASE_CTER"/>
    <property type="match status" value="1"/>
</dbReference>
<feature type="region of interest" description="Disordered" evidence="8">
    <location>
        <begin position="94"/>
        <end position="113"/>
    </location>
</feature>
<dbReference type="SUPFAM" id="SSF52540">
    <property type="entry name" value="P-loop containing nucleoside triphosphate hydrolases"/>
    <property type="match status" value="1"/>
</dbReference>
<dbReference type="GO" id="GO:0009378">
    <property type="term" value="F:four-way junction helicase activity"/>
    <property type="evidence" value="ECO:0007669"/>
    <property type="project" value="TreeGrafter"/>
</dbReference>
<dbReference type="SMART" id="SM00487">
    <property type="entry name" value="DEXDc"/>
    <property type="match status" value="1"/>
</dbReference>
<dbReference type="InterPro" id="IPR004589">
    <property type="entry name" value="DNA_helicase_ATP-dep_RecQ"/>
</dbReference>
<evidence type="ECO:0000313" key="13">
    <source>
        <dbReference type="Proteomes" id="UP000006039"/>
    </source>
</evidence>
<dbReference type="InterPro" id="IPR027417">
    <property type="entry name" value="P-loop_NTPase"/>
</dbReference>
<dbReference type="EC" id="5.6.2.4" evidence="7"/>
<dbReference type="EMBL" id="GL385427">
    <property type="protein sequence ID" value="EJT68751.1"/>
    <property type="molecule type" value="Genomic_DNA"/>
</dbReference>
<dbReference type="InterPro" id="IPR014001">
    <property type="entry name" value="Helicase_ATP-bd"/>
</dbReference>
<evidence type="ECO:0000256" key="4">
    <source>
        <dbReference type="ARBA" id="ARBA00022806"/>
    </source>
</evidence>
<dbReference type="STRING" id="644352.J3PJJ5"/>
<keyword evidence="5" id="KW-0067">ATP-binding</keyword>
<dbReference type="Pfam" id="PF00270">
    <property type="entry name" value="DEAD"/>
    <property type="match status" value="1"/>
</dbReference>
<dbReference type="InterPro" id="IPR001650">
    <property type="entry name" value="Helicase_C-like"/>
</dbReference>
<feature type="region of interest" description="Disordered" evidence="8">
    <location>
        <begin position="821"/>
        <end position="849"/>
    </location>
</feature>
<reference evidence="12" key="5">
    <citation type="submission" date="2018-04" db="UniProtKB">
        <authorList>
            <consortium name="EnsemblFungi"/>
        </authorList>
    </citation>
    <scope>IDENTIFICATION</scope>
    <source>
        <strain evidence="12">R3-111a-1</strain>
    </source>
</reference>
<accession>J3PJJ5</accession>
<dbReference type="NCBIfam" id="TIGR00614">
    <property type="entry name" value="recQ_fam"/>
    <property type="match status" value="1"/>
</dbReference>
<dbReference type="Proteomes" id="UP000006039">
    <property type="component" value="Unassembled WGS sequence"/>
</dbReference>
<feature type="domain" description="Helicase ATP-binding" evidence="9">
    <location>
        <begin position="179"/>
        <end position="361"/>
    </location>
</feature>
<dbReference type="SMART" id="SM00490">
    <property type="entry name" value="HELICc"/>
    <property type="match status" value="1"/>
</dbReference>
<name>J3PJJ5_GAET3</name>
<dbReference type="GO" id="GO:0005694">
    <property type="term" value="C:chromosome"/>
    <property type="evidence" value="ECO:0007669"/>
    <property type="project" value="TreeGrafter"/>
</dbReference>
<evidence type="ECO:0000259" key="10">
    <source>
        <dbReference type="PROSITE" id="PS51194"/>
    </source>
</evidence>
<evidence type="ECO:0000256" key="6">
    <source>
        <dbReference type="ARBA" id="ARBA00034617"/>
    </source>
</evidence>
<dbReference type="OrthoDB" id="10261556at2759"/>
<organism evidence="11">
    <name type="scientific">Gaeumannomyces tritici (strain R3-111a-1)</name>
    <name type="common">Wheat and barley take-all root rot fungus</name>
    <name type="synonym">Gaeumannomyces graminis var. tritici</name>
    <dbReference type="NCBI Taxonomy" id="644352"/>
    <lineage>
        <taxon>Eukaryota</taxon>
        <taxon>Fungi</taxon>
        <taxon>Dikarya</taxon>
        <taxon>Ascomycota</taxon>
        <taxon>Pezizomycotina</taxon>
        <taxon>Sordariomycetes</taxon>
        <taxon>Sordariomycetidae</taxon>
        <taxon>Magnaporthales</taxon>
        <taxon>Magnaporthaceae</taxon>
        <taxon>Gaeumannomyces</taxon>
    </lineage>
</organism>
<dbReference type="HOGENOM" id="CLU_001103_9_2_1"/>
<dbReference type="RefSeq" id="XP_009229862.1">
    <property type="nucleotide sequence ID" value="XM_009231598.1"/>
</dbReference>
<dbReference type="Gene3D" id="3.40.50.300">
    <property type="entry name" value="P-loop containing nucleotide triphosphate hydrolases"/>
    <property type="match status" value="2"/>
</dbReference>
<reference evidence="12" key="4">
    <citation type="journal article" date="2015" name="G3 (Bethesda)">
        <title>Genome sequences of three phytopathogenic species of the Magnaporthaceae family of fungi.</title>
        <authorList>
            <person name="Okagaki L.H."/>
            <person name="Nunes C.C."/>
            <person name="Sailsbery J."/>
            <person name="Clay B."/>
            <person name="Brown D."/>
            <person name="John T."/>
            <person name="Oh Y."/>
            <person name="Young N."/>
            <person name="Fitzgerald M."/>
            <person name="Haas B.J."/>
            <person name="Zeng Q."/>
            <person name="Young S."/>
            <person name="Adiconis X."/>
            <person name="Fan L."/>
            <person name="Levin J.Z."/>
            <person name="Mitchell T.K."/>
            <person name="Okubara P.A."/>
            <person name="Farman M.L."/>
            <person name="Kohn L.M."/>
            <person name="Birren B."/>
            <person name="Ma L.-J."/>
            <person name="Dean R.A."/>
        </authorList>
    </citation>
    <scope>NUCLEOTIDE SEQUENCE</scope>
    <source>
        <strain evidence="12">R3-111a-1</strain>
    </source>
</reference>
<evidence type="ECO:0000256" key="1">
    <source>
        <dbReference type="ARBA" id="ARBA00005446"/>
    </source>
</evidence>
<gene>
    <name evidence="12" type="primary">20354139</name>
    <name evidence="11" type="ORF">GGTG_13681</name>
</gene>
<reference evidence="11" key="2">
    <citation type="submission" date="2010-07" db="EMBL/GenBank/DDBJ databases">
        <authorList>
            <consortium name="The Broad Institute Genome Sequencing Platform"/>
            <consortium name="Broad Institute Genome Sequencing Center for Infectious Disease"/>
            <person name="Ma L.-J."/>
            <person name="Dead R."/>
            <person name="Young S."/>
            <person name="Zeng Q."/>
            <person name="Koehrsen M."/>
            <person name="Alvarado L."/>
            <person name="Berlin A."/>
            <person name="Chapman S.B."/>
            <person name="Chen Z."/>
            <person name="Freedman E."/>
            <person name="Gellesch M."/>
            <person name="Goldberg J."/>
            <person name="Griggs A."/>
            <person name="Gujja S."/>
            <person name="Heilman E.R."/>
            <person name="Heiman D."/>
            <person name="Hepburn T."/>
            <person name="Howarth C."/>
            <person name="Jen D."/>
            <person name="Larson L."/>
            <person name="Mehta T."/>
            <person name="Neiman D."/>
            <person name="Pearson M."/>
            <person name="Roberts A."/>
            <person name="Saif S."/>
            <person name="Shea T."/>
            <person name="Shenoy N."/>
            <person name="Sisk P."/>
            <person name="Stolte C."/>
            <person name="Sykes S."/>
            <person name="Walk T."/>
            <person name="White J."/>
            <person name="Yandava C."/>
            <person name="Haas B."/>
            <person name="Nusbaum C."/>
            <person name="Birren B."/>
        </authorList>
    </citation>
    <scope>NUCLEOTIDE SEQUENCE</scope>
    <source>
        <strain evidence="11">R3-111a-1</strain>
    </source>
</reference>
<proteinExistence type="inferred from homology"/>
<evidence type="ECO:0000313" key="11">
    <source>
        <dbReference type="EMBL" id="EJT68751.1"/>
    </source>
</evidence>
<keyword evidence="3" id="KW-0378">Hydrolase</keyword>
<reference evidence="11" key="3">
    <citation type="submission" date="2010-09" db="EMBL/GenBank/DDBJ databases">
        <title>Annotation of Gaeumannomyces graminis var. tritici R3-111a-1.</title>
        <authorList>
            <consortium name="The Broad Institute Genome Sequencing Platform"/>
            <person name="Ma L.-J."/>
            <person name="Dead R."/>
            <person name="Young S.K."/>
            <person name="Zeng Q."/>
            <person name="Gargeya S."/>
            <person name="Fitzgerald M."/>
            <person name="Haas B."/>
            <person name="Abouelleil A."/>
            <person name="Alvarado L."/>
            <person name="Arachchi H.M."/>
            <person name="Berlin A."/>
            <person name="Brown A."/>
            <person name="Chapman S.B."/>
            <person name="Chen Z."/>
            <person name="Dunbar C."/>
            <person name="Freedman E."/>
            <person name="Gearin G."/>
            <person name="Gellesch M."/>
            <person name="Goldberg J."/>
            <person name="Griggs A."/>
            <person name="Gujja S."/>
            <person name="Heiman D."/>
            <person name="Howarth C."/>
            <person name="Larson L."/>
            <person name="Lui A."/>
            <person name="MacDonald P.J.P."/>
            <person name="Mehta T."/>
            <person name="Montmayeur A."/>
            <person name="Murphy C."/>
            <person name="Neiman D."/>
            <person name="Pearson M."/>
            <person name="Priest M."/>
            <person name="Roberts A."/>
            <person name="Saif S."/>
            <person name="Shea T."/>
            <person name="Shenoy N."/>
            <person name="Sisk P."/>
            <person name="Stolte C."/>
            <person name="Sykes S."/>
            <person name="Yandava C."/>
            <person name="Wortman J."/>
            <person name="Nusbaum C."/>
            <person name="Birren B."/>
        </authorList>
    </citation>
    <scope>NUCLEOTIDE SEQUENCE</scope>
    <source>
        <strain evidence="11">R3-111a-1</strain>
    </source>
</reference>
<dbReference type="InterPro" id="IPR011545">
    <property type="entry name" value="DEAD/DEAH_box_helicase_dom"/>
</dbReference>
<comment type="catalytic activity">
    <reaction evidence="6">
        <text>Couples ATP hydrolysis with the unwinding of duplex DNA by translocating in the 3'-5' direction.</text>
        <dbReference type="EC" id="5.6.2.4"/>
    </reaction>
</comment>
<dbReference type="AlphaFoldDB" id="J3PJJ5"/>
<dbReference type="GO" id="GO:0005524">
    <property type="term" value="F:ATP binding"/>
    <property type="evidence" value="ECO:0007669"/>
    <property type="project" value="UniProtKB-KW"/>
</dbReference>
<dbReference type="PANTHER" id="PTHR13710">
    <property type="entry name" value="DNA HELICASE RECQ FAMILY MEMBER"/>
    <property type="match status" value="1"/>
</dbReference>
<dbReference type="eggNOG" id="KOG0352">
    <property type="taxonomic scope" value="Eukaryota"/>
</dbReference>
<dbReference type="EnsemblFungi" id="EJT68751">
    <property type="protein sequence ID" value="EJT68751"/>
    <property type="gene ID" value="GGTG_13681"/>
</dbReference>
<dbReference type="PROSITE" id="PS51192">
    <property type="entry name" value="HELICASE_ATP_BIND_1"/>
    <property type="match status" value="1"/>
</dbReference>
<evidence type="ECO:0000256" key="8">
    <source>
        <dbReference type="SAM" id="MobiDB-lite"/>
    </source>
</evidence>
<dbReference type="GO" id="GO:0005737">
    <property type="term" value="C:cytoplasm"/>
    <property type="evidence" value="ECO:0007669"/>
    <property type="project" value="TreeGrafter"/>
</dbReference>
<evidence type="ECO:0000256" key="3">
    <source>
        <dbReference type="ARBA" id="ARBA00022801"/>
    </source>
</evidence>
<sequence>MRAAAFPCVGWWRGPSLHVTARFDSLQRTRLSGVKSWRDRPQPHQPFPKPRSLISSAFHCRLIIPASGPASAASDCGSVDDLFDGDEAGAVPEHAVSGQAQAPRPSPQDPLKRKFEGEEDEFDDFLAEGFAAIEDAKKPRIKLEADDAAPCPSRTELARKILRQTFGHDGFRPEQEAAISSILYGRNAMVVLPTGGGKSLCYQVPAIAFEELDRASGARRGHGITIVVSPLLSLIRDQVEVLKRKGIPVDSLDSTKTWGQQKEINAKMRNGTLRLLYCPPERLINQNFIKCLKDVAGGVRLVAVDEAHCIFEWGHQFRPDYLKVARFIQEVKAERAICLTATATTNVIHDICKDFNIAKTDVFRTALYRPNLRLLARPVECASDKLEELLSFLEEHKGPTLIYVTTRRQTVQLAKELVNAGLCALPFHAGMQTEDKEATQDKFMADEVDIVVATIAFGMGIDKPNIRNVVNYGIPGSVEEYSQQVGRAGRDGKPSTCMFYLCPEDEGIRSSLAYGGTPTRDDVVSVLQNIFDDEVTALPVEGIFRRNHYAQMTEYDICASPLSIIYGMLEMRFGLIRATTSEYGEYKFDAQTEYDVATILKDQSPAAQAIIRFSKPVGGSIYSIDVRTAARILNLNRRAIVRKINELHDKGLINLVVSGQENRYQVTSKKLPQTPAEIGTLADEIFAGLKGRESDAVHRIEQVIGLVTGKQCFAYALALHFGMNLPGDKKRCGHCGFCETGVAVVMPEAPPRAPVDLNLLMETLGVIPDRDDPLFLTRVAFGIFTPRTIRIKISKNRVFGSLVGHNFNAVLDEFTQVCSQEGGKSSSVKREHSTPSINEEPTSSAYSGR</sequence>
<dbReference type="PANTHER" id="PTHR13710:SF120">
    <property type="entry name" value="BIFUNCTIONAL 3'-5' EXONUCLEASE_ATP-DEPENDENT HELICASE WRN"/>
    <property type="match status" value="1"/>
</dbReference>
<protein>
    <recommendedName>
        <fullName evidence="7">DNA 3'-5' helicase</fullName>
        <ecNumber evidence="7">5.6.2.4</ecNumber>
    </recommendedName>
</protein>
<evidence type="ECO:0000256" key="7">
    <source>
        <dbReference type="ARBA" id="ARBA00034808"/>
    </source>
</evidence>
<dbReference type="GO" id="GO:0003676">
    <property type="term" value="F:nucleic acid binding"/>
    <property type="evidence" value="ECO:0007669"/>
    <property type="project" value="InterPro"/>
</dbReference>
<evidence type="ECO:0000259" key="9">
    <source>
        <dbReference type="PROSITE" id="PS51192"/>
    </source>
</evidence>
<evidence type="ECO:0000256" key="2">
    <source>
        <dbReference type="ARBA" id="ARBA00022741"/>
    </source>
</evidence>
<keyword evidence="13" id="KW-1185">Reference proteome</keyword>
<dbReference type="GO" id="GO:0000724">
    <property type="term" value="P:double-strand break repair via homologous recombination"/>
    <property type="evidence" value="ECO:0007669"/>
    <property type="project" value="TreeGrafter"/>
</dbReference>
<feature type="compositionally biased region" description="Polar residues" evidence="8">
    <location>
        <begin position="834"/>
        <end position="849"/>
    </location>
</feature>